<dbReference type="AlphaFoldDB" id="A0A194WDA1"/>
<sequence length="124" mass="13204">MASPTNSSSAGNDIDDDVKIDPATACFIYLTCWGSGLDPSPQPGETHLMLLVRMTQRLCEVLHQHLVVQGHAENPFSRYHASVAAASLGWIELVAAAGLLGSDAERQAVAQLGASFEVQMVRGQ</sequence>
<evidence type="ECO:0000313" key="2">
    <source>
        <dbReference type="Proteomes" id="UP000078559"/>
    </source>
</evidence>
<keyword evidence="2" id="KW-1185">Reference proteome</keyword>
<dbReference type="EMBL" id="CM003109">
    <property type="protein sequence ID" value="KUI74376.1"/>
    <property type="molecule type" value="Genomic_DNA"/>
</dbReference>
<protein>
    <submittedName>
        <fullName evidence="1">Uncharacterized protein</fullName>
    </submittedName>
</protein>
<name>A0A194WDA1_CYTMA</name>
<accession>A0A194WDA1</accession>
<evidence type="ECO:0000313" key="1">
    <source>
        <dbReference type="EMBL" id="KUI74376.1"/>
    </source>
</evidence>
<gene>
    <name evidence="1" type="ORF">VM1G_09748</name>
</gene>
<dbReference type="Proteomes" id="UP000078559">
    <property type="component" value="Chromosome 12"/>
</dbReference>
<proteinExistence type="predicted"/>
<reference evidence="1" key="1">
    <citation type="submission" date="2014-12" db="EMBL/GenBank/DDBJ databases">
        <title>Genome Sequence of Valsa Canker Pathogens Uncovers a Specific Adaption of Colonization on Woody Bark.</title>
        <authorList>
            <person name="Yin Z."/>
            <person name="Liu H."/>
            <person name="Gao X."/>
            <person name="Li Z."/>
            <person name="Song N."/>
            <person name="Ke X."/>
            <person name="Dai Q."/>
            <person name="Wu Y."/>
            <person name="Sun Y."/>
            <person name="Xu J.-R."/>
            <person name="Kang Z.K."/>
            <person name="Wang L."/>
            <person name="Huang L."/>
        </authorList>
    </citation>
    <scope>NUCLEOTIDE SEQUENCE [LARGE SCALE GENOMIC DNA]</scope>
    <source>
        <strain evidence="1">03-8</strain>
    </source>
</reference>
<organism evidence="1 2">
    <name type="scientific">Cytospora mali</name>
    <name type="common">Apple Valsa canker fungus</name>
    <name type="synonym">Valsa mali</name>
    <dbReference type="NCBI Taxonomy" id="578113"/>
    <lineage>
        <taxon>Eukaryota</taxon>
        <taxon>Fungi</taxon>
        <taxon>Dikarya</taxon>
        <taxon>Ascomycota</taxon>
        <taxon>Pezizomycotina</taxon>
        <taxon>Sordariomycetes</taxon>
        <taxon>Sordariomycetidae</taxon>
        <taxon>Diaporthales</taxon>
        <taxon>Cytosporaceae</taxon>
        <taxon>Cytospora</taxon>
    </lineage>
</organism>